<dbReference type="SUPFAM" id="SSF55154">
    <property type="entry name" value="CYTH-like phosphatases"/>
    <property type="match status" value="1"/>
</dbReference>
<dbReference type="InterPro" id="IPR008173">
    <property type="entry name" value="Adenylyl_cyclase_CyaB"/>
</dbReference>
<dbReference type="PANTHER" id="PTHR21028:SF2">
    <property type="entry name" value="CYTH DOMAIN-CONTAINING PROTEIN"/>
    <property type="match status" value="1"/>
</dbReference>
<dbReference type="STRING" id="29170.A0A368FW11"/>
<dbReference type="InterPro" id="IPR033469">
    <property type="entry name" value="CYTH-like_dom_sf"/>
</dbReference>
<keyword evidence="2" id="KW-1185">Reference proteome</keyword>
<dbReference type="Proteomes" id="UP000252519">
    <property type="component" value="Unassembled WGS sequence"/>
</dbReference>
<evidence type="ECO:0008006" key="3">
    <source>
        <dbReference type="Google" id="ProtNLM"/>
    </source>
</evidence>
<proteinExistence type="predicted"/>
<sequence length="117" mass="13679">MLQLQYFNDEYDCDKNMRQSIVLKARVNDMEQAENAIFDLTESLGTFFVQEDVYFNVPNGNLKLRIMHPNRCGQLIYNSLSKKSGHKLSESQVTEVEDVYSIRVIFGQIYYSTFAQF</sequence>
<gene>
    <name evidence="1" type="ORF">ANCCAN_17715</name>
</gene>
<protein>
    <recommendedName>
        <fullName evidence="3">CYTH domain-containing protein</fullName>
    </recommendedName>
</protein>
<reference evidence="1 2" key="1">
    <citation type="submission" date="2014-10" db="EMBL/GenBank/DDBJ databases">
        <title>Draft genome of the hookworm Ancylostoma caninum.</title>
        <authorList>
            <person name="Mitreva M."/>
        </authorList>
    </citation>
    <scope>NUCLEOTIDE SEQUENCE [LARGE SCALE GENOMIC DNA]</scope>
    <source>
        <strain evidence="1 2">Baltimore</strain>
    </source>
</reference>
<evidence type="ECO:0000313" key="2">
    <source>
        <dbReference type="Proteomes" id="UP000252519"/>
    </source>
</evidence>
<dbReference type="EMBL" id="JOJR01000560">
    <property type="protein sequence ID" value="RCN36396.1"/>
    <property type="molecule type" value="Genomic_DNA"/>
</dbReference>
<dbReference type="OrthoDB" id="6159137at2759"/>
<evidence type="ECO:0000313" key="1">
    <source>
        <dbReference type="EMBL" id="RCN36396.1"/>
    </source>
</evidence>
<dbReference type="PANTHER" id="PTHR21028">
    <property type="entry name" value="SI:CH211-156B7.4"/>
    <property type="match status" value="1"/>
</dbReference>
<organism evidence="1 2">
    <name type="scientific">Ancylostoma caninum</name>
    <name type="common">Dog hookworm</name>
    <dbReference type="NCBI Taxonomy" id="29170"/>
    <lineage>
        <taxon>Eukaryota</taxon>
        <taxon>Metazoa</taxon>
        <taxon>Ecdysozoa</taxon>
        <taxon>Nematoda</taxon>
        <taxon>Chromadorea</taxon>
        <taxon>Rhabditida</taxon>
        <taxon>Rhabditina</taxon>
        <taxon>Rhabditomorpha</taxon>
        <taxon>Strongyloidea</taxon>
        <taxon>Ancylostomatidae</taxon>
        <taxon>Ancylostomatinae</taxon>
        <taxon>Ancylostoma</taxon>
    </lineage>
</organism>
<dbReference type="AlphaFoldDB" id="A0A368FW11"/>
<name>A0A368FW11_ANCCA</name>
<comment type="caution">
    <text evidence="1">The sequence shown here is derived from an EMBL/GenBank/DDBJ whole genome shotgun (WGS) entry which is preliminary data.</text>
</comment>
<dbReference type="Gene3D" id="2.40.320.10">
    <property type="entry name" value="Hypothetical Protein Pfu-838710-001"/>
    <property type="match status" value="1"/>
</dbReference>
<accession>A0A368FW11</accession>